<dbReference type="AlphaFoldDB" id="A0A2U3LC18"/>
<keyword evidence="1" id="KW-0812">Transmembrane</keyword>
<name>A0A2U3LC18_9BACT</name>
<sequence length="95" mass="11126">MKRWPKRTWQHIATVVVVSMQLIALVIIMSIILWPGQFAHWLWSLRPQEVWPALFLSQYCLCCFGCSRITFRMMTFGRNGNGKSSRNRRVVLPSS</sequence>
<dbReference type="Proteomes" id="UP000238701">
    <property type="component" value="Unassembled WGS sequence"/>
</dbReference>
<reference evidence="3" key="1">
    <citation type="submission" date="2018-02" db="EMBL/GenBank/DDBJ databases">
        <authorList>
            <person name="Hausmann B."/>
        </authorList>
    </citation>
    <scope>NUCLEOTIDE SEQUENCE [LARGE SCALE GENOMIC DNA]</scope>
    <source>
        <strain evidence="3">Peat soil MAG SbA1</strain>
    </source>
</reference>
<protein>
    <submittedName>
        <fullName evidence="2">Uncharacterized protein</fullName>
    </submittedName>
</protein>
<evidence type="ECO:0000313" key="3">
    <source>
        <dbReference type="Proteomes" id="UP000238701"/>
    </source>
</evidence>
<proteinExistence type="predicted"/>
<feature type="transmembrane region" description="Helical" evidence="1">
    <location>
        <begin position="53"/>
        <end position="71"/>
    </location>
</feature>
<evidence type="ECO:0000313" key="2">
    <source>
        <dbReference type="EMBL" id="SPF49453.1"/>
    </source>
</evidence>
<keyword evidence="1" id="KW-1133">Transmembrane helix</keyword>
<dbReference type="EMBL" id="OMOD01000190">
    <property type="protein sequence ID" value="SPF49453.1"/>
    <property type="molecule type" value="Genomic_DNA"/>
</dbReference>
<feature type="transmembrane region" description="Helical" evidence="1">
    <location>
        <begin position="12"/>
        <end position="33"/>
    </location>
</feature>
<accession>A0A2U3LC18</accession>
<gene>
    <name evidence="2" type="ORF">SBA1_910001</name>
</gene>
<evidence type="ECO:0000256" key="1">
    <source>
        <dbReference type="SAM" id="Phobius"/>
    </source>
</evidence>
<organism evidence="2 3">
    <name type="scientific">Candidatus Sulfotelmatobacter kueseliae</name>
    <dbReference type="NCBI Taxonomy" id="2042962"/>
    <lineage>
        <taxon>Bacteria</taxon>
        <taxon>Pseudomonadati</taxon>
        <taxon>Acidobacteriota</taxon>
        <taxon>Terriglobia</taxon>
        <taxon>Terriglobales</taxon>
        <taxon>Candidatus Korobacteraceae</taxon>
        <taxon>Candidatus Sulfotelmatobacter</taxon>
    </lineage>
</organism>
<keyword evidence="1" id="KW-0472">Membrane</keyword>